<keyword evidence="2" id="KW-1185">Reference proteome</keyword>
<sequence length="110" mass="12440">METPPALNRQEFSVPPTWLAGKPPTETVVRVDRDGGVAVWFCRLWTNCELKLHFPALFERCLILVWSCIGDGGWAEYPEKTPHALYDVNQANSHAFGKEIGKKRVYNPLG</sequence>
<reference evidence="1" key="2">
    <citation type="submission" date="2020-11" db="EMBL/GenBank/DDBJ databases">
        <authorList>
            <person name="McCartney M.A."/>
            <person name="Auch B."/>
            <person name="Kono T."/>
            <person name="Mallez S."/>
            <person name="Becker A."/>
            <person name="Gohl D.M."/>
            <person name="Silverstein K.A.T."/>
            <person name="Koren S."/>
            <person name="Bechman K.B."/>
            <person name="Herman A."/>
            <person name="Abrahante J.E."/>
            <person name="Garbe J."/>
        </authorList>
    </citation>
    <scope>NUCLEOTIDE SEQUENCE</scope>
    <source>
        <strain evidence="1">Duluth1</strain>
        <tissue evidence="1">Whole animal</tissue>
    </source>
</reference>
<dbReference type="AlphaFoldDB" id="A0A9D4HW32"/>
<accession>A0A9D4HW32</accession>
<comment type="caution">
    <text evidence="1">The sequence shown here is derived from an EMBL/GenBank/DDBJ whole genome shotgun (WGS) entry which is preliminary data.</text>
</comment>
<dbReference type="EMBL" id="JAIWYP010000011">
    <property type="protein sequence ID" value="KAH3737380.1"/>
    <property type="molecule type" value="Genomic_DNA"/>
</dbReference>
<evidence type="ECO:0000313" key="1">
    <source>
        <dbReference type="EMBL" id="KAH3737380.1"/>
    </source>
</evidence>
<name>A0A9D4HW32_DREPO</name>
<proteinExistence type="predicted"/>
<reference evidence="1" key="1">
    <citation type="journal article" date="2019" name="bioRxiv">
        <title>The Genome of the Zebra Mussel, Dreissena polymorpha: A Resource for Invasive Species Research.</title>
        <authorList>
            <person name="McCartney M.A."/>
            <person name="Auch B."/>
            <person name="Kono T."/>
            <person name="Mallez S."/>
            <person name="Zhang Y."/>
            <person name="Obille A."/>
            <person name="Becker A."/>
            <person name="Abrahante J.E."/>
            <person name="Garbe J."/>
            <person name="Badalamenti J.P."/>
            <person name="Herman A."/>
            <person name="Mangelson H."/>
            <person name="Liachko I."/>
            <person name="Sullivan S."/>
            <person name="Sone E.D."/>
            <person name="Koren S."/>
            <person name="Silverstein K.A.T."/>
            <person name="Beckman K.B."/>
            <person name="Gohl D.M."/>
        </authorList>
    </citation>
    <scope>NUCLEOTIDE SEQUENCE</scope>
    <source>
        <strain evidence="1">Duluth1</strain>
        <tissue evidence="1">Whole animal</tissue>
    </source>
</reference>
<gene>
    <name evidence="1" type="ORF">DPMN_043970</name>
</gene>
<evidence type="ECO:0000313" key="2">
    <source>
        <dbReference type="Proteomes" id="UP000828390"/>
    </source>
</evidence>
<protein>
    <submittedName>
        <fullName evidence="1">Uncharacterized protein</fullName>
    </submittedName>
</protein>
<organism evidence="1 2">
    <name type="scientific">Dreissena polymorpha</name>
    <name type="common">Zebra mussel</name>
    <name type="synonym">Mytilus polymorpha</name>
    <dbReference type="NCBI Taxonomy" id="45954"/>
    <lineage>
        <taxon>Eukaryota</taxon>
        <taxon>Metazoa</taxon>
        <taxon>Spiralia</taxon>
        <taxon>Lophotrochozoa</taxon>
        <taxon>Mollusca</taxon>
        <taxon>Bivalvia</taxon>
        <taxon>Autobranchia</taxon>
        <taxon>Heteroconchia</taxon>
        <taxon>Euheterodonta</taxon>
        <taxon>Imparidentia</taxon>
        <taxon>Neoheterodontei</taxon>
        <taxon>Myida</taxon>
        <taxon>Dreissenoidea</taxon>
        <taxon>Dreissenidae</taxon>
        <taxon>Dreissena</taxon>
    </lineage>
</organism>
<dbReference type="Proteomes" id="UP000828390">
    <property type="component" value="Unassembled WGS sequence"/>
</dbReference>